<sequence>MCGMNKGHPLNLFPKTIGHTRETSMPATIVGHFSPIMPAVVSEGIIQLTTTLNTTMQEQMWDLQVEVDGRGQNRTRRPPQVPNPCSSNPQVTTTARRRIERPKNTRTRRERVTEQGNHDLNQPTSDLA</sequence>
<feature type="compositionally biased region" description="Polar residues" evidence="1">
    <location>
        <begin position="83"/>
        <end position="94"/>
    </location>
</feature>
<feature type="compositionally biased region" description="Polar residues" evidence="1">
    <location>
        <begin position="118"/>
        <end position="128"/>
    </location>
</feature>
<proteinExistence type="predicted"/>
<dbReference type="Gramene" id="evm.model.02.1585">
    <property type="protein sequence ID" value="cds.evm.model.02.1585"/>
    <property type="gene ID" value="evm.TU.02.1585"/>
</dbReference>
<dbReference type="EnsemblPlants" id="evm.model.02.1585">
    <property type="protein sequence ID" value="cds.evm.model.02.1585"/>
    <property type="gene ID" value="evm.TU.02.1585"/>
</dbReference>
<keyword evidence="3" id="KW-1185">Reference proteome</keyword>
<protein>
    <submittedName>
        <fullName evidence="2">Uncharacterized protein</fullName>
    </submittedName>
</protein>
<reference evidence="2" key="2">
    <citation type="submission" date="2021-03" db="UniProtKB">
        <authorList>
            <consortium name="EnsemblPlants"/>
        </authorList>
    </citation>
    <scope>IDENTIFICATION</scope>
</reference>
<dbReference type="Proteomes" id="UP000596661">
    <property type="component" value="Chromosome 2"/>
</dbReference>
<accession>A0A803NU68</accession>
<feature type="compositionally biased region" description="Basic residues" evidence="1">
    <location>
        <begin position="95"/>
        <end position="109"/>
    </location>
</feature>
<dbReference type="AlphaFoldDB" id="A0A803NU68"/>
<organism evidence="2 3">
    <name type="scientific">Cannabis sativa</name>
    <name type="common">Hemp</name>
    <name type="synonym">Marijuana</name>
    <dbReference type="NCBI Taxonomy" id="3483"/>
    <lineage>
        <taxon>Eukaryota</taxon>
        <taxon>Viridiplantae</taxon>
        <taxon>Streptophyta</taxon>
        <taxon>Embryophyta</taxon>
        <taxon>Tracheophyta</taxon>
        <taxon>Spermatophyta</taxon>
        <taxon>Magnoliopsida</taxon>
        <taxon>eudicotyledons</taxon>
        <taxon>Gunneridae</taxon>
        <taxon>Pentapetalae</taxon>
        <taxon>rosids</taxon>
        <taxon>fabids</taxon>
        <taxon>Rosales</taxon>
        <taxon>Cannabaceae</taxon>
        <taxon>Cannabis</taxon>
    </lineage>
</organism>
<reference evidence="2" key="1">
    <citation type="submission" date="2018-11" db="EMBL/GenBank/DDBJ databases">
        <authorList>
            <person name="Grassa J C."/>
        </authorList>
    </citation>
    <scope>NUCLEOTIDE SEQUENCE [LARGE SCALE GENOMIC DNA]</scope>
</reference>
<evidence type="ECO:0000256" key="1">
    <source>
        <dbReference type="SAM" id="MobiDB-lite"/>
    </source>
</evidence>
<dbReference type="EMBL" id="UZAU01000207">
    <property type="status" value="NOT_ANNOTATED_CDS"/>
    <property type="molecule type" value="Genomic_DNA"/>
</dbReference>
<evidence type="ECO:0000313" key="3">
    <source>
        <dbReference type="Proteomes" id="UP000596661"/>
    </source>
</evidence>
<feature type="region of interest" description="Disordered" evidence="1">
    <location>
        <begin position="67"/>
        <end position="128"/>
    </location>
</feature>
<name>A0A803NU68_CANSA</name>
<evidence type="ECO:0000313" key="2">
    <source>
        <dbReference type="EnsemblPlants" id="cds.evm.model.02.1585"/>
    </source>
</evidence>